<dbReference type="OrthoDB" id="1666512at2"/>
<dbReference type="RefSeq" id="WP_072910261.1">
    <property type="nucleotide sequence ID" value="NZ_FRAR01000004.1"/>
</dbReference>
<dbReference type="InterPro" id="IPR036412">
    <property type="entry name" value="HAD-like_sf"/>
</dbReference>
<gene>
    <name evidence="1" type="ORF">SAMN02745123_00034</name>
</gene>
<dbReference type="SUPFAM" id="SSF56784">
    <property type="entry name" value="HAD-like"/>
    <property type="match status" value="1"/>
</dbReference>
<evidence type="ECO:0000313" key="1">
    <source>
        <dbReference type="EMBL" id="SHJ93095.1"/>
    </source>
</evidence>
<dbReference type="InterPro" id="IPR023214">
    <property type="entry name" value="HAD_sf"/>
</dbReference>
<dbReference type="AlphaFoldDB" id="A0A1M6NBK3"/>
<organism evidence="1 2">
    <name type="scientific">Desulforamulus aeronauticus DSM 10349</name>
    <dbReference type="NCBI Taxonomy" id="1121421"/>
    <lineage>
        <taxon>Bacteria</taxon>
        <taxon>Bacillati</taxon>
        <taxon>Bacillota</taxon>
        <taxon>Clostridia</taxon>
        <taxon>Eubacteriales</taxon>
        <taxon>Peptococcaceae</taxon>
        <taxon>Desulforamulus</taxon>
    </lineage>
</organism>
<proteinExistence type="predicted"/>
<dbReference type="EMBL" id="FRAR01000004">
    <property type="protein sequence ID" value="SHJ93095.1"/>
    <property type="molecule type" value="Genomic_DNA"/>
</dbReference>
<dbReference type="Proteomes" id="UP000183997">
    <property type="component" value="Unassembled WGS sequence"/>
</dbReference>
<reference evidence="2" key="1">
    <citation type="submission" date="2016-11" db="EMBL/GenBank/DDBJ databases">
        <authorList>
            <person name="Varghese N."/>
            <person name="Submissions S."/>
        </authorList>
    </citation>
    <scope>NUCLEOTIDE SEQUENCE [LARGE SCALE GENOMIC DNA]</scope>
    <source>
        <strain evidence="2">DSM 10349</strain>
    </source>
</reference>
<dbReference type="Gene3D" id="3.40.50.1000">
    <property type="entry name" value="HAD superfamily/HAD-like"/>
    <property type="match status" value="1"/>
</dbReference>
<dbReference type="STRING" id="1121421.SAMN02745123_00034"/>
<protein>
    <submittedName>
        <fullName evidence="1">Hydroxymethylpyrimidine pyrophosphatase</fullName>
    </submittedName>
</protein>
<name>A0A1M6NBK3_9FIRM</name>
<accession>A0A1M6NBK3</accession>
<sequence length="266" mass="30466">MIFASDLDRTLIYSEKFLKEFSEEAVAVEYGKYNSYMTKQATELLKEINRKTIFVPCTTRTIEQYQRIQFFQQEVRPKYAVVSNGANLLFDGIIDIEYQKGMARTLVNDCLASEEIRKEFGKLDCANWSQPLRQADGVFYYCIIDREKAPLLDLVSFSEWVIKQNWEMSIQGRKLYLVPRVINKWSAVQRIVEITGDEQVFGAGDSLLDIPLVKGAQRGISPAHGELFEQFASDGDWNFTAASGILAGEEILQLVSELVQLKWKCQ</sequence>
<evidence type="ECO:0000313" key="2">
    <source>
        <dbReference type="Proteomes" id="UP000183997"/>
    </source>
</evidence>
<keyword evidence="2" id="KW-1185">Reference proteome</keyword>